<dbReference type="Pfam" id="PF00106">
    <property type="entry name" value="adh_short"/>
    <property type="match status" value="1"/>
</dbReference>
<dbReference type="InterPro" id="IPR002347">
    <property type="entry name" value="SDR_fam"/>
</dbReference>
<dbReference type="PANTHER" id="PTHR44196:SF1">
    <property type="entry name" value="DEHYDROGENASE_REDUCTASE SDR FAMILY MEMBER 7B"/>
    <property type="match status" value="1"/>
</dbReference>
<dbReference type="CDD" id="cd05233">
    <property type="entry name" value="SDR_c"/>
    <property type="match status" value="1"/>
</dbReference>
<name>A0A8J7PLX3_9PROT</name>
<keyword evidence="2" id="KW-0560">Oxidoreductase</keyword>
<dbReference type="SUPFAM" id="SSF51735">
    <property type="entry name" value="NAD(P)-binding Rossmann-fold domains"/>
    <property type="match status" value="1"/>
</dbReference>
<dbReference type="EMBL" id="JAFKGL010000014">
    <property type="protein sequence ID" value="MBN9412898.1"/>
    <property type="molecule type" value="Genomic_DNA"/>
</dbReference>
<protein>
    <submittedName>
        <fullName evidence="3">SDR family NAD(P)-dependent oxidoreductase</fullName>
    </submittedName>
</protein>
<dbReference type="PROSITE" id="PS00061">
    <property type="entry name" value="ADH_SHORT"/>
    <property type="match status" value="1"/>
</dbReference>
<evidence type="ECO:0000256" key="1">
    <source>
        <dbReference type="ARBA" id="ARBA00006484"/>
    </source>
</evidence>
<dbReference type="Gene3D" id="3.40.50.720">
    <property type="entry name" value="NAD(P)-binding Rossmann-like Domain"/>
    <property type="match status" value="1"/>
</dbReference>
<organism evidence="3 4">
    <name type="scientific">Candidatus Paracaedimonas acanthamoebae</name>
    <dbReference type="NCBI Taxonomy" id="244581"/>
    <lineage>
        <taxon>Bacteria</taxon>
        <taxon>Pseudomonadati</taxon>
        <taxon>Pseudomonadota</taxon>
        <taxon>Alphaproteobacteria</taxon>
        <taxon>Holosporales</taxon>
        <taxon>Caedimonadaceae</taxon>
        <taxon>Candidatus Paracaedimonas</taxon>
    </lineage>
</organism>
<dbReference type="GO" id="GO:0016491">
    <property type="term" value="F:oxidoreductase activity"/>
    <property type="evidence" value="ECO:0007669"/>
    <property type="project" value="UniProtKB-KW"/>
</dbReference>
<dbReference type="InterPro" id="IPR036291">
    <property type="entry name" value="NAD(P)-bd_dom_sf"/>
</dbReference>
<gene>
    <name evidence="3" type="ORF">J0H12_03090</name>
</gene>
<comment type="caution">
    <text evidence="3">The sequence shown here is derived from an EMBL/GenBank/DDBJ whole genome shotgun (WGS) entry which is preliminary data.</text>
</comment>
<dbReference type="InterPro" id="IPR020904">
    <property type="entry name" value="Sc_DH/Rdtase_CS"/>
</dbReference>
<evidence type="ECO:0000313" key="3">
    <source>
        <dbReference type="EMBL" id="MBN9412898.1"/>
    </source>
</evidence>
<accession>A0A8J7PLX3</accession>
<evidence type="ECO:0000256" key="2">
    <source>
        <dbReference type="ARBA" id="ARBA00023002"/>
    </source>
</evidence>
<proteinExistence type="inferred from homology"/>
<dbReference type="PRINTS" id="PR00081">
    <property type="entry name" value="GDHRDH"/>
</dbReference>
<evidence type="ECO:0000313" key="4">
    <source>
        <dbReference type="Proteomes" id="UP000664414"/>
    </source>
</evidence>
<comment type="similarity">
    <text evidence="1">Belongs to the short-chain dehydrogenases/reductases (SDR) family.</text>
</comment>
<dbReference type="GO" id="GO:0016020">
    <property type="term" value="C:membrane"/>
    <property type="evidence" value="ECO:0007669"/>
    <property type="project" value="TreeGrafter"/>
</dbReference>
<dbReference type="Proteomes" id="UP000664414">
    <property type="component" value="Unassembled WGS sequence"/>
</dbReference>
<sequence>MAELKGKVALITGATRGLGAEIAKRYAQEGVNLILLSRNIAQLEALDDSLASSGVNITLVPYDLKDYASLENLARAIGDRYGRLDILVGNAAILGILGPIQQVPSSTWQEVIDINLTANLYLLKFFDPLLRNSSGGRAIFVTSEVAHDISPYWSAYSVSKAALENMIMLYAHENLNSSLKVNLVDPGKIRTSMHAEACPGIDPLSIPSPEEFMDVFIYLASEKCQLTGKIFKAQEFKNEN</sequence>
<dbReference type="AlphaFoldDB" id="A0A8J7PLX3"/>
<dbReference type="PANTHER" id="PTHR44196">
    <property type="entry name" value="DEHYDROGENASE/REDUCTASE SDR FAMILY MEMBER 7B"/>
    <property type="match status" value="1"/>
</dbReference>
<reference evidence="3" key="1">
    <citation type="submission" date="2021-02" db="EMBL/GenBank/DDBJ databases">
        <title>Thiocyanate and organic carbon inputs drive convergent selection for specific autotrophic Afipia and Thiobacillus strains within complex microbiomes.</title>
        <authorList>
            <person name="Huddy R.J."/>
            <person name="Sachdeva R."/>
            <person name="Kadzinga F."/>
            <person name="Kantor R.S."/>
            <person name="Harrison S.T.L."/>
            <person name="Banfield J.F."/>
        </authorList>
    </citation>
    <scope>NUCLEOTIDE SEQUENCE</scope>
    <source>
        <strain evidence="3">SCN18_10_11_15_R4_P_38_20</strain>
    </source>
</reference>